<feature type="compositionally biased region" description="Low complexity" evidence="5">
    <location>
        <begin position="282"/>
        <end position="296"/>
    </location>
</feature>
<dbReference type="Proteomes" id="UP001212997">
    <property type="component" value="Unassembled WGS sequence"/>
</dbReference>
<dbReference type="InterPro" id="IPR036855">
    <property type="entry name" value="Znf_CCCH_sf"/>
</dbReference>
<gene>
    <name evidence="7" type="ORF">NLI96_g2613</name>
</gene>
<name>A0AAD5VCX2_9APHY</name>
<keyword evidence="1 4" id="KW-0479">Metal-binding</keyword>
<evidence type="ECO:0000313" key="8">
    <source>
        <dbReference type="Proteomes" id="UP001212997"/>
    </source>
</evidence>
<dbReference type="AlphaFoldDB" id="A0AAD5VCX2"/>
<dbReference type="SUPFAM" id="SSF90229">
    <property type="entry name" value="CCCH zinc finger"/>
    <property type="match status" value="1"/>
</dbReference>
<comment type="caution">
    <text evidence="7">The sequence shown here is derived from an EMBL/GenBank/DDBJ whole genome shotgun (WGS) entry which is preliminary data.</text>
</comment>
<dbReference type="InterPro" id="IPR000571">
    <property type="entry name" value="Znf_CCCH"/>
</dbReference>
<dbReference type="EMBL" id="JANAWD010000060">
    <property type="protein sequence ID" value="KAJ3488739.1"/>
    <property type="molecule type" value="Genomic_DNA"/>
</dbReference>
<keyword evidence="3 4" id="KW-0862">Zinc</keyword>
<keyword evidence="8" id="KW-1185">Reference proteome</keyword>
<dbReference type="PANTHER" id="PTHR37543">
    <property type="entry name" value="CCCH ZINC FINGER DNA BINDING PROTEIN (AFU_ORTHOLOGUE AFUA_5G12760)"/>
    <property type="match status" value="1"/>
</dbReference>
<dbReference type="SMART" id="SM00356">
    <property type="entry name" value="ZnF_C3H1"/>
    <property type="match status" value="1"/>
</dbReference>
<dbReference type="Pfam" id="PF25540">
    <property type="entry name" value="DUF7923"/>
    <property type="match status" value="1"/>
</dbReference>
<feature type="domain" description="C3H1-type" evidence="6">
    <location>
        <begin position="311"/>
        <end position="339"/>
    </location>
</feature>
<evidence type="ECO:0000256" key="3">
    <source>
        <dbReference type="ARBA" id="ARBA00022833"/>
    </source>
</evidence>
<accession>A0AAD5VCX2</accession>
<evidence type="ECO:0000259" key="6">
    <source>
        <dbReference type="PROSITE" id="PS50103"/>
    </source>
</evidence>
<proteinExistence type="predicted"/>
<keyword evidence="2 4" id="KW-0863">Zinc-finger</keyword>
<evidence type="ECO:0000256" key="5">
    <source>
        <dbReference type="SAM" id="MobiDB-lite"/>
    </source>
</evidence>
<evidence type="ECO:0000256" key="4">
    <source>
        <dbReference type="PROSITE-ProRule" id="PRU00723"/>
    </source>
</evidence>
<dbReference type="InterPro" id="IPR057683">
    <property type="entry name" value="DUF7923"/>
</dbReference>
<reference evidence="7" key="1">
    <citation type="submission" date="2022-07" db="EMBL/GenBank/DDBJ databases">
        <title>Genome Sequence of Physisporinus lineatus.</title>
        <authorList>
            <person name="Buettner E."/>
        </authorList>
    </citation>
    <scope>NUCLEOTIDE SEQUENCE</scope>
    <source>
        <strain evidence="7">VT162</strain>
    </source>
</reference>
<evidence type="ECO:0000256" key="1">
    <source>
        <dbReference type="ARBA" id="ARBA00022723"/>
    </source>
</evidence>
<evidence type="ECO:0000313" key="7">
    <source>
        <dbReference type="EMBL" id="KAJ3488739.1"/>
    </source>
</evidence>
<feature type="region of interest" description="Disordered" evidence="5">
    <location>
        <begin position="234"/>
        <end position="313"/>
    </location>
</feature>
<dbReference type="PROSITE" id="PS50103">
    <property type="entry name" value="ZF_C3H1"/>
    <property type="match status" value="1"/>
</dbReference>
<dbReference type="PANTHER" id="PTHR37543:SF1">
    <property type="entry name" value="CCCH ZINC FINGER DNA BINDING PROTEIN (AFU_ORTHOLOGUE AFUA_5G12760)"/>
    <property type="match status" value="1"/>
</dbReference>
<protein>
    <recommendedName>
        <fullName evidence="6">C3H1-type domain-containing protein</fullName>
    </recommendedName>
</protein>
<dbReference type="GO" id="GO:0008270">
    <property type="term" value="F:zinc ion binding"/>
    <property type="evidence" value="ECO:0007669"/>
    <property type="project" value="UniProtKB-KW"/>
</dbReference>
<dbReference type="Gene3D" id="2.30.30.1190">
    <property type="match status" value="1"/>
</dbReference>
<organism evidence="7 8">
    <name type="scientific">Meripilus lineatus</name>
    <dbReference type="NCBI Taxonomy" id="2056292"/>
    <lineage>
        <taxon>Eukaryota</taxon>
        <taxon>Fungi</taxon>
        <taxon>Dikarya</taxon>
        <taxon>Basidiomycota</taxon>
        <taxon>Agaricomycotina</taxon>
        <taxon>Agaricomycetes</taxon>
        <taxon>Polyporales</taxon>
        <taxon>Meripilaceae</taxon>
        <taxon>Meripilus</taxon>
    </lineage>
</organism>
<feature type="zinc finger region" description="C3H1-type" evidence="4">
    <location>
        <begin position="311"/>
        <end position="339"/>
    </location>
</feature>
<sequence>MDNSSTNAAPDPDSLIELAKCKAVNEYFQEKVEGLKGELSKAKDESTSDIAQIQTQESERRVVCLIDGDEMTFSLSQIAKGTAGGRVVAATLMDALKHLADHSQITIRAWVFFNKNEILKVSGIRGNSDVSRGIEDFVVGFNRTNDRFLMADVGTGKVSPKVKACLEDEARASQTYKVVFAGGRNVHYLESIRSLVAAGHGRKLVFLRRDQEPALDSFGLPILKIPSIFEGPIPTVASGSSQSPPEVPSTPPGLSRQGWASPPAYRSSPFGEPSTPSDTKGASRSASSSNVSWRSSPQPTPKIDPKKPMSKQNPPPCNMFYLTSRCKYGDSCNFCHAYVMNSEQIETLRVSVKKTPCATVNRG</sequence>
<evidence type="ECO:0000256" key="2">
    <source>
        <dbReference type="ARBA" id="ARBA00022771"/>
    </source>
</evidence>